<dbReference type="RefSeq" id="WP_066641052.1">
    <property type="nucleotide sequence ID" value="NZ_CP014989.1"/>
</dbReference>
<name>A0A1B1NEY7_9MICO</name>
<evidence type="ECO:0000313" key="4">
    <source>
        <dbReference type="Proteomes" id="UP000092482"/>
    </source>
</evidence>
<dbReference type="AlphaFoldDB" id="A0A1B1NEY7"/>
<evidence type="ECO:0000313" key="3">
    <source>
        <dbReference type="EMBL" id="ANS79979.1"/>
    </source>
</evidence>
<keyword evidence="2" id="KW-1133">Transmembrane helix</keyword>
<feature type="region of interest" description="Disordered" evidence="1">
    <location>
        <begin position="1"/>
        <end position="20"/>
    </location>
</feature>
<protein>
    <submittedName>
        <fullName evidence="3">Uncharacterized protein</fullName>
    </submittedName>
</protein>
<dbReference type="OrthoDB" id="4058760at2"/>
<evidence type="ECO:0000256" key="1">
    <source>
        <dbReference type="SAM" id="MobiDB-lite"/>
    </source>
</evidence>
<accession>A0A1B1NEY7</accession>
<keyword evidence="2" id="KW-0472">Membrane</keyword>
<reference evidence="3 4" key="1">
    <citation type="submission" date="2016-03" db="EMBL/GenBank/DDBJ databases">
        <title>Shallow-sea hydrothermal system.</title>
        <authorList>
            <person name="Tang K."/>
        </authorList>
    </citation>
    <scope>NUCLEOTIDE SEQUENCE [LARGE SCALE GENOMIC DNA]</scope>
    <source>
        <strain evidence="3 4">JLT9</strain>
    </source>
</reference>
<dbReference type="Proteomes" id="UP000092482">
    <property type="component" value="Chromosome"/>
</dbReference>
<dbReference type="EMBL" id="CP014989">
    <property type="protein sequence ID" value="ANS79979.1"/>
    <property type="molecule type" value="Genomic_DNA"/>
</dbReference>
<dbReference type="PATRIC" id="fig|1758689.4.peg.2698"/>
<keyword evidence="2" id="KW-0812">Transmembrane</keyword>
<sequence length="477" mass="53199">MSSWGTPPTEPPRPVAGEGDGRVRRAVVLIHGIGEQEPTGTLRGFVDGLGLGEDAWSKPDRVSDNLELRRMSVYGRSGRGRSVPTDLYELYWAHHAPSSTVPQVLGWMARLLRRRSAWSGSPSAPVLNLLTVLLVLTLAAAAAIAVVMVMRDGVRAWLTEPPFWIALAFALLQSGLRQVLTRRLADAERYLTPDPAGVRARTAIRVEGLELMRRLHATEVYDEVVVVGHSLGSVIGYDILRLYWDEARHPTFEKAGPQPEAERLVHDYSNPLGLERGEVEVYQHVQRRLWRECRQRGVPWLVTDFVTLGSPLAHGRLLLDTRASSLQRRQDDLELPMCPPMPSLAPTAEADDRSGAFYPTVLRKGELERTALVGNHGASFGPTRWTNLYFPRRGWLFGDPVAGPLRGTFGTGIRDLAVHHSGRHRHRWHRLLPMHDHLRYWAPLDRPPRERRGTVESVPALRAVLGLDADGEEAPGG</sequence>
<dbReference type="KEGG" id="serj:SGUI_2583"/>
<keyword evidence="4" id="KW-1185">Reference proteome</keyword>
<gene>
    <name evidence="3" type="ORF">SGUI_2583</name>
</gene>
<dbReference type="STRING" id="1758689.SGUI_2583"/>
<proteinExistence type="predicted"/>
<feature type="transmembrane region" description="Helical" evidence="2">
    <location>
        <begin position="126"/>
        <end position="150"/>
    </location>
</feature>
<evidence type="ECO:0000256" key="2">
    <source>
        <dbReference type="SAM" id="Phobius"/>
    </source>
</evidence>
<organism evidence="3 4">
    <name type="scientific">Serinicoccus hydrothermalis</name>
    <dbReference type="NCBI Taxonomy" id="1758689"/>
    <lineage>
        <taxon>Bacteria</taxon>
        <taxon>Bacillati</taxon>
        <taxon>Actinomycetota</taxon>
        <taxon>Actinomycetes</taxon>
        <taxon>Micrococcales</taxon>
        <taxon>Ornithinimicrobiaceae</taxon>
        <taxon>Serinicoccus</taxon>
    </lineage>
</organism>